<dbReference type="SUPFAM" id="SSF49899">
    <property type="entry name" value="Concanavalin A-like lectins/glucanases"/>
    <property type="match status" value="5"/>
</dbReference>
<gene>
    <name evidence="5" type="ORF">BSTOLATCC_MIC63350</name>
</gene>
<reference evidence="5" key="1">
    <citation type="submission" date="2021-09" db="EMBL/GenBank/DDBJ databases">
        <authorList>
            <consortium name="AG Swart"/>
            <person name="Singh M."/>
            <person name="Singh A."/>
            <person name="Seah K."/>
            <person name="Emmerich C."/>
        </authorList>
    </citation>
    <scope>NUCLEOTIDE SEQUENCE</scope>
    <source>
        <strain evidence="5">ATCC30299</strain>
    </source>
</reference>
<evidence type="ECO:0000256" key="2">
    <source>
        <dbReference type="SAM" id="Phobius"/>
    </source>
</evidence>
<dbReference type="SMART" id="SM00261">
    <property type="entry name" value="FU"/>
    <property type="match status" value="5"/>
</dbReference>
<feature type="domain" description="EGF-like" evidence="4">
    <location>
        <begin position="1371"/>
        <end position="1409"/>
    </location>
</feature>
<organism evidence="5 6">
    <name type="scientific">Blepharisma stoltei</name>
    <dbReference type="NCBI Taxonomy" id="1481888"/>
    <lineage>
        <taxon>Eukaryota</taxon>
        <taxon>Sar</taxon>
        <taxon>Alveolata</taxon>
        <taxon>Ciliophora</taxon>
        <taxon>Postciliodesmatophora</taxon>
        <taxon>Heterotrichea</taxon>
        <taxon>Heterotrichida</taxon>
        <taxon>Blepharismidae</taxon>
        <taxon>Blepharisma</taxon>
    </lineage>
</organism>
<sequence>MIQFFILFSLAFLNLATCPMNSYTCTISSVTCTACNSNRFLIDSKICADSCPSRFTASSNLCTSSNTNCAAPASSSSAVVLRLQFKPIQDLTLTSIATTSDSSELFENPGGISYNSQTQNSPLPTLDRGFYFATTSSITSNKSHIPSLYFMLKLWIKPLSYGQILVVSYNSKNYISCYISNPDLPKFEIIVQSSTGSGETLITAVSSTSSSQNWQNMTFRINQTSCSSLTVVIYMNSSAVVTTTFSSVEASFPNSNSYTWTVGKGGGNDSFRGFLAVLEVRCDSQTSYSSSPITIECYDNQFWNGSSCQNCPAICSTWPWCITSTTCSVCSVVDCSSCQAYSSFTCLGCSTGVLPNCCDILASACTQTWSNTACQTGYFLIGGVCLYACPYGFGNCVSVSSAVITADFMTTFAGSYGALITATSPSSYNFWNSPEGSDPIPAKNRGLYFNGSAFLSGSINLSHTWSMGMWVYVVSGAIIGHSTGRLSLSSDGTLSFDLQMWDATYASYSASQTIIPSTWAYASYSVGFSSKASTITPYLNNVAGTATSVTNYVFRLQSGGTLYIGKDGTHYFTGFISYFQLWGVTITSFSTAYNLYGFSGGIANTLWPCSIDQYYNGTACESCLGTCSSGCARANSCNICVNDLCTKCNYFTTGTCYECVAHASGATCACDSDSLLSADGCSCDPCSTGCSQCTETTYQKCTACYSGFFSFSATGQCLSECPSGYNANSSTNNCDYFSNLALSLDLTDQIRLDTVSGFNVGSKNTNVYPDWSDIYDPIPAYKRGYYFNQTSYLSSSAMIAPSFTISVWIKSYSSGILLTKYTSTDILKITINSSGYIALSIIFSDSSPESLSTTINILNHWTFLSFTGQVQSDGKTKLTIYRNAVNSDSFTTVSLIYFKDTLSGTLYVGSDENFGSNGLYGFLDRLKIYNSYFYQSDDYATSCTGCSACPSNNQCWSGCGLNDYPDSCSACLSVCNQGCVSDLTCRLCRDNECYSCTTFSGECTSCITNAYKLAGHCKCLSNAIWISSSQSCELCSSACSTCSALEYTGCLICISGNYLIQSLCITFCPTGYIINGSKCDSDTDFTNSFVFNLKPHQIKDIILDSESKIPVLTGKDNSFYPTYDVTDPIAAIYRGYYFSGSAYMQLPPYAGTISPLLTFAPKFVISTWVMPISATGALFCKQTDSGLFTKYMSFELINQFPSLTLTLKDSSTITYTSSISSLKVDLSQWNFISAVSSISATPQQIIILTTNTYTDTSSNLRASWLNDLQSSFFLTIGACHLDSLALNSFYFGFLWDLKVYNAPISSSLTLSSCNGCSLCPIDNSNACLDSCLINSFWDGSSCSLCLPACFSHGCVRGDKNCNLCQDVICEICDDYTGTCMTCKTNAALVGSNCQCNEGYYWNSNNEECDLCDTSCKTCTSSTYLDCLTCVDGLDMASRICMASCPLGYSKSSSGCVLTKVKIFDLDLNTLEGVVCDKASSIPAVTGSTKQFYPDYEADDPIPAYLRGFWFNGLSSILRLPEYSSYTSPRLVISSPFTISIWLNTETPSASILSKHIISDNYQSFYSISLIDSKPEISLTIGSSQFLHISQSSLKYYEWSHAMFTFETSQSGYNTLSSYLDGLSDSSTTTEYGAFIDIGPLTTIVIGALMSSSTAYNFYQGFIYSIQIFNTIVSLSSLSSKSCTDSCSVCPTSQICIPNCRIYEYWNGPSYNVCNLCSTSCTRSCRNKQSTCSLCDNLLCDACTDYSASGCGSCKENAINPESCICGENYVLDTSSNSTCIPLPPGGFRGTDGTFYSCPNLCTICQSLTSCTACVENASLINGLCYCNLGYNGTIACTFIPFSAKLTVLSDNSLYLNFSDSLANSFAKNDVTITIEKQGEVSFKIEQVNSTCYYITLVMNDKISKGALVALKLLNLTQFRSVSNGILSSSELSGYLNYYDPTPYSPSVAAAASQAATGVQASISIAAILSFINPSPSSLWSIMNYLQILSYLTLSGIPISTKMSTFLNNLNSFNLFPNIFPYFIDENEGNTPYYKAEDFGYNSDLILITTGSDFTLILFSLSALPAAFFFSRCSHRWIGKKFMKALKNYRFSFYLRFWIQCYLELGAAASIGIVTLGFSNLTQMINIILCIFIYILLSITPPWLLWFSYKSKNRIQSREKSFIALFDSLFYEFRTDGEFLATQYYFLFFSRRLIYIVNLVYLREFPQTEVTINIVLSLMTIMYLWFFWPYEDPILQVSNLLTEILIFLVMGATSVYLFNFEQKIVSAIETSIVAIVIAIIAVQSIVSIVIFIRTLFEFAKQKLSTKENINNIRPPWIHFKKPNHSQE</sequence>
<keyword evidence="6" id="KW-1185">Reference proteome</keyword>
<dbReference type="Gene3D" id="2.60.120.200">
    <property type="match status" value="3"/>
</dbReference>
<keyword evidence="2" id="KW-0472">Membrane</keyword>
<feature type="transmembrane region" description="Helical" evidence="2">
    <location>
        <begin position="2123"/>
        <end position="2148"/>
    </location>
</feature>
<feature type="domain" description="EGF-like" evidence="4">
    <location>
        <begin position="1417"/>
        <end position="1456"/>
    </location>
</feature>
<feature type="transmembrane region" description="Helical" evidence="2">
    <location>
        <begin position="2271"/>
        <end position="2295"/>
    </location>
</feature>
<dbReference type="Proteomes" id="UP001162131">
    <property type="component" value="Unassembled WGS sequence"/>
</dbReference>
<feature type="transmembrane region" description="Helical" evidence="2">
    <location>
        <begin position="2239"/>
        <end position="2259"/>
    </location>
</feature>
<keyword evidence="2" id="KW-0812">Transmembrane</keyword>
<dbReference type="Gene3D" id="2.10.220.10">
    <property type="entry name" value="Hormone Receptor, Insulin-like Growth Factor Receptor 1, Chain A, domain 2"/>
    <property type="match status" value="2"/>
</dbReference>
<accession>A0AAU9KA97</accession>
<dbReference type="CDD" id="cd00064">
    <property type="entry name" value="FU"/>
    <property type="match status" value="2"/>
</dbReference>
<feature type="signal peptide" evidence="3">
    <location>
        <begin position="1"/>
        <end position="16"/>
    </location>
</feature>
<dbReference type="InterPro" id="IPR013320">
    <property type="entry name" value="ConA-like_dom_sf"/>
</dbReference>
<feature type="chain" id="PRO_5043975732" description="EGF-like domain-containing protein" evidence="3">
    <location>
        <begin position="17"/>
        <end position="2326"/>
    </location>
</feature>
<feature type="domain" description="EGF-like" evidence="4">
    <location>
        <begin position="1041"/>
        <end position="1080"/>
    </location>
</feature>
<evidence type="ECO:0000256" key="3">
    <source>
        <dbReference type="SAM" id="SignalP"/>
    </source>
</evidence>
<feature type="transmembrane region" description="Helical" evidence="2">
    <location>
        <begin position="2207"/>
        <end position="2227"/>
    </location>
</feature>
<feature type="transmembrane region" description="Helical" evidence="2">
    <location>
        <begin position="2092"/>
        <end position="2117"/>
    </location>
</feature>
<evidence type="ECO:0000259" key="4">
    <source>
        <dbReference type="SMART" id="SM00181"/>
    </source>
</evidence>
<keyword evidence="1" id="KW-1015">Disulfide bond</keyword>
<keyword evidence="2" id="KW-1133">Transmembrane helix</keyword>
<keyword evidence="3" id="KW-0732">Signal</keyword>
<feature type="transmembrane region" description="Helical" evidence="2">
    <location>
        <begin position="2053"/>
        <end position="2071"/>
    </location>
</feature>
<dbReference type="InterPro" id="IPR000742">
    <property type="entry name" value="EGF"/>
</dbReference>
<dbReference type="SMART" id="SM00181">
    <property type="entry name" value="EGF"/>
    <property type="match status" value="5"/>
</dbReference>
<comment type="caution">
    <text evidence="5">The sequence shown here is derived from an EMBL/GenBank/DDBJ whole genome shotgun (WGS) entry which is preliminary data.</text>
</comment>
<dbReference type="EMBL" id="CAJZBQ010000061">
    <property type="protein sequence ID" value="CAG9335140.1"/>
    <property type="molecule type" value="Genomic_DNA"/>
</dbReference>
<proteinExistence type="predicted"/>
<evidence type="ECO:0000313" key="6">
    <source>
        <dbReference type="Proteomes" id="UP001162131"/>
    </source>
</evidence>
<feature type="domain" description="EGF-like" evidence="4">
    <location>
        <begin position="1803"/>
        <end position="1837"/>
    </location>
</feature>
<dbReference type="InterPro" id="IPR009030">
    <property type="entry name" value="Growth_fac_rcpt_cys_sf"/>
</dbReference>
<evidence type="ECO:0000313" key="5">
    <source>
        <dbReference type="EMBL" id="CAG9335140.1"/>
    </source>
</evidence>
<name>A0AAU9KA97_9CILI</name>
<protein>
    <recommendedName>
        <fullName evidence="4">EGF-like domain-containing protein</fullName>
    </recommendedName>
</protein>
<dbReference type="SUPFAM" id="SSF57184">
    <property type="entry name" value="Growth factor receptor domain"/>
    <property type="match status" value="4"/>
</dbReference>
<evidence type="ECO:0000256" key="1">
    <source>
        <dbReference type="ARBA" id="ARBA00023157"/>
    </source>
</evidence>
<feature type="domain" description="EGF-like" evidence="4">
    <location>
        <begin position="1741"/>
        <end position="1780"/>
    </location>
</feature>
<dbReference type="InterPro" id="IPR006212">
    <property type="entry name" value="Furin_repeat"/>
</dbReference>